<dbReference type="EMBL" id="JXRR01000008">
    <property type="protein sequence ID" value="KIL51144.1"/>
    <property type="molecule type" value="Genomic_DNA"/>
</dbReference>
<feature type="compositionally biased region" description="Low complexity" evidence="1">
    <location>
        <begin position="1"/>
        <end position="18"/>
    </location>
</feature>
<reference evidence="2 3" key="1">
    <citation type="submission" date="2015-01" db="EMBL/GenBank/DDBJ databases">
        <title>Jeotgalibacillus campisalis genome sequencing.</title>
        <authorList>
            <person name="Goh K.M."/>
            <person name="Chan K.-G."/>
            <person name="Yaakop A.S."/>
            <person name="Ee R."/>
            <person name="Gan H.M."/>
            <person name="Chan C.S."/>
        </authorList>
    </citation>
    <scope>NUCLEOTIDE SEQUENCE [LARGE SCALE GENOMIC DNA]</scope>
    <source>
        <strain evidence="2 3">SF-57</strain>
    </source>
</reference>
<sequence length="55" mass="6540">MNNKQNNQNENKQQPQRNKNQDAQRKNANNEQYQTEFGTEMNAEQAKAKRNQKDC</sequence>
<feature type="compositionally biased region" description="Polar residues" evidence="1">
    <location>
        <begin position="26"/>
        <end position="37"/>
    </location>
</feature>
<dbReference type="PATRIC" id="fig|220754.4.peg.1044"/>
<evidence type="ECO:0000256" key="1">
    <source>
        <dbReference type="SAM" id="MobiDB-lite"/>
    </source>
</evidence>
<organism evidence="2 3">
    <name type="scientific">Jeotgalibacillus campisalis</name>
    <dbReference type="NCBI Taxonomy" id="220754"/>
    <lineage>
        <taxon>Bacteria</taxon>
        <taxon>Bacillati</taxon>
        <taxon>Bacillota</taxon>
        <taxon>Bacilli</taxon>
        <taxon>Bacillales</taxon>
        <taxon>Caryophanaceae</taxon>
        <taxon>Jeotgalibacillus</taxon>
    </lineage>
</organism>
<proteinExistence type="predicted"/>
<gene>
    <name evidence="2" type="ORF">KR50_10250</name>
</gene>
<accession>A0A0C2SB19</accession>
<dbReference type="RefSeq" id="WP_156969461.1">
    <property type="nucleotide sequence ID" value="NZ_JXRR01000008.1"/>
</dbReference>
<keyword evidence="3" id="KW-1185">Reference proteome</keyword>
<feature type="region of interest" description="Disordered" evidence="1">
    <location>
        <begin position="1"/>
        <end position="55"/>
    </location>
</feature>
<evidence type="ECO:0008006" key="4">
    <source>
        <dbReference type="Google" id="ProtNLM"/>
    </source>
</evidence>
<comment type="caution">
    <text evidence="2">The sequence shown here is derived from an EMBL/GenBank/DDBJ whole genome shotgun (WGS) entry which is preliminary data.</text>
</comment>
<name>A0A0C2SB19_9BACL</name>
<dbReference type="Proteomes" id="UP000031972">
    <property type="component" value="Unassembled WGS sequence"/>
</dbReference>
<dbReference type="AlphaFoldDB" id="A0A0C2SB19"/>
<protein>
    <recommendedName>
        <fullName evidence="4">Small, acid-soluble spore protein gamma-type</fullName>
    </recommendedName>
</protein>
<evidence type="ECO:0000313" key="3">
    <source>
        <dbReference type="Proteomes" id="UP000031972"/>
    </source>
</evidence>
<evidence type="ECO:0000313" key="2">
    <source>
        <dbReference type="EMBL" id="KIL51144.1"/>
    </source>
</evidence>